<keyword evidence="4" id="KW-1185">Reference proteome</keyword>
<evidence type="ECO:0000256" key="1">
    <source>
        <dbReference type="SAM" id="MobiDB-lite"/>
    </source>
</evidence>
<accession>A0A183SJ36</accession>
<feature type="transmembrane region" description="Helical" evidence="2">
    <location>
        <begin position="180"/>
        <end position="199"/>
    </location>
</feature>
<keyword evidence="2" id="KW-1133">Transmembrane helix</keyword>
<evidence type="ECO:0000313" key="5">
    <source>
        <dbReference type="WBParaSite" id="SSLN_0000437801-mRNA-1"/>
    </source>
</evidence>
<reference evidence="5" key="1">
    <citation type="submission" date="2016-06" db="UniProtKB">
        <authorList>
            <consortium name="WormBaseParasite"/>
        </authorList>
    </citation>
    <scope>IDENTIFICATION</scope>
</reference>
<dbReference type="Proteomes" id="UP000275846">
    <property type="component" value="Unassembled WGS sequence"/>
</dbReference>
<dbReference type="AlphaFoldDB" id="A0A183SJ36"/>
<gene>
    <name evidence="3" type="ORF">SSLN_LOCUS4234</name>
</gene>
<name>A0A183SJ36_SCHSO</name>
<dbReference type="EMBL" id="UYSU01032792">
    <property type="protein sequence ID" value="VDL90619.1"/>
    <property type="molecule type" value="Genomic_DNA"/>
</dbReference>
<feature type="transmembrane region" description="Helical" evidence="2">
    <location>
        <begin position="141"/>
        <end position="168"/>
    </location>
</feature>
<evidence type="ECO:0000313" key="4">
    <source>
        <dbReference type="Proteomes" id="UP000275846"/>
    </source>
</evidence>
<keyword evidence="2" id="KW-0812">Transmembrane</keyword>
<dbReference type="OrthoDB" id="6261822at2759"/>
<evidence type="ECO:0000256" key="2">
    <source>
        <dbReference type="SAM" id="Phobius"/>
    </source>
</evidence>
<sequence>MGVRAPCPEHASRTGTSRSPEVTHLPPPTRFQHFGGQGNRVTNQTESDLINTPIINALASAKSDWLQAMLTSVDVLAPSHSSFRTAVASCHHHSMDLRRVTSALLALTIVTLIVGLATPNWDCVGLFEDCIKEGANEREAMISVAALLVIGLFCLTIVFILDVVSLCSKHLSGPAHVARFFLLYLGAALLLVAVIVYTAETHNHWSYFLAVASAAFGLTVAILGVMSSRCITSS</sequence>
<reference evidence="3 4" key="2">
    <citation type="submission" date="2018-11" db="EMBL/GenBank/DDBJ databases">
        <authorList>
            <consortium name="Pathogen Informatics"/>
        </authorList>
    </citation>
    <scope>NUCLEOTIDE SEQUENCE [LARGE SCALE GENOMIC DNA]</scope>
    <source>
        <strain evidence="3 4">NST_G2</strain>
    </source>
</reference>
<feature type="transmembrane region" description="Helical" evidence="2">
    <location>
        <begin position="205"/>
        <end position="226"/>
    </location>
</feature>
<keyword evidence="2" id="KW-0472">Membrane</keyword>
<feature type="transmembrane region" description="Helical" evidence="2">
    <location>
        <begin position="103"/>
        <end position="121"/>
    </location>
</feature>
<proteinExistence type="predicted"/>
<evidence type="ECO:0000313" key="3">
    <source>
        <dbReference type="EMBL" id="VDL90619.1"/>
    </source>
</evidence>
<organism evidence="5">
    <name type="scientific">Schistocephalus solidus</name>
    <name type="common">Tapeworm</name>
    <dbReference type="NCBI Taxonomy" id="70667"/>
    <lineage>
        <taxon>Eukaryota</taxon>
        <taxon>Metazoa</taxon>
        <taxon>Spiralia</taxon>
        <taxon>Lophotrochozoa</taxon>
        <taxon>Platyhelminthes</taxon>
        <taxon>Cestoda</taxon>
        <taxon>Eucestoda</taxon>
        <taxon>Diphyllobothriidea</taxon>
        <taxon>Diphyllobothriidae</taxon>
        <taxon>Schistocephalus</taxon>
    </lineage>
</organism>
<feature type="region of interest" description="Disordered" evidence="1">
    <location>
        <begin position="1"/>
        <end position="38"/>
    </location>
</feature>
<dbReference type="WBParaSite" id="SSLN_0000437801-mRNA-1">
    <property type="protein sequence ID" value="SSLN_0000437801-mRNA-1"/>
    <property type="gene ID" value="SSLN_0000437801"/>
</dbReference>
<protein>
    <submittedName>
        <fullName evidence="5">MARVEL domain-containing protein</fullName>
    </submittedName>
</protein>